<evidence type="ECO:0000256" key="3">
    <source>
        <dbReference type="ARBA" id="ARBA00022821"/>
    </source>
</evidence>
<dbReference type="SMART" id="SM00255">
    <property type="entry name" value="TIR"/>
    <property type="match status" value="1"/>
</dbReference>
<accession>A0A540LVE4</accession>
<dbReference type="SUPFAM" id="SSF52058">
    <property type="entry name" value="L domain-like"/>
    <property type="match status" value="3"/>
</dbReference>
<evidence type="ECO:0000313" key="7">
    <source>
        <dbReference type="Proteomes" id="UP000315295"/>
    </source>
</evidence>
<dbReference type="Gene3D" id="1.10.8.430">
    <property type="entry name" value="Helical domain of apoptotic protease-activating factors"/>
    <property type="match status" value="1"/>
</dbReference>
<dbReference type="InterPro" id="IPR002182">
    <property type="entry name" value="NB-ARC"/>
</dbReference>
<organism evidence="6 7">
    <name type="scientific">Malus baccata</name>
    <name type="common">Siberian crab apple</name>
    <name type="synonym">Pyrus baccata</name>
    <dbReference type="NCBI Taxonomy" id="106549"/>
    <lineage>
        <taxon>Eukaryota</taxon>
        <taxon>Viridiplantae</taxon>
        <taxon>Streptophyta</taxon>
        <taxon>Embryophyta</taxon>
        <taxon>Tracheophyta</taxon>
        <taxon>Spermatophyta</taxon>
        <taxon>Magnoliopsida</taxon>
        <taxon>eudicotyledons</taxon>
        <taxon>Gunneridae</taxon>
        <taxon>Pentapetalae</taxon>
        <taxon>rosids</taxon>
        <taxon>fabids</taxon>
        <taxon>Rosales</taxon>
        <taxon>Rosaceae</taxon>
        <taxon>Amygdaloideae</taxon>
        <taxon>Maleae</taxon>
        <taxon>Malus</taxon>
    </lineage>
</organism>
<reference evidence="6 7" key="1">
    <citation type="journal article" date="2019" name="G3 (Bethesda)">
        <title>Sequencing of a Wild Apple (Malus baccata) Genome Unravels the Differences Between Cultivated and Wild Apple Species Regarding Disease Resistance and Cold Tolerance.</title>
        <authorList>
            <person name="Chen X."/>
        </authorList>
    </citation>
    <scope>NUCLEOTIDE SEQUENCE [LARGE SCALE GENOMIC DNA]</scope>
    <source>
        <strain evidence="7">cv. Shandingzi</strain>
        <tissue evidence="6">Leaves</tissue>
    </source>
</reference>
<evidence type="ECO:0000256" key="4">
    <source>
        <dbReference type="ARBA" id="ARBA00023027"/>
    </source>
</evidence>
<dbReference type="InterPro" id="IPR001611">
    <property type="entry name" value="Leu-rich_rpt"/>
</dbReference>
<keyword evidence="3" id="KW-0611">Plant defense</keyword>
<evidence type="ECO:0000256" key="2">
    <source>
        <dbReference type="ARBA" id="ARBA00022737"/>
    </source>
</evidence>
<dbReference type="InterPro" id="IPR058192">
    <property type="entry name" value="WHD_ROQ1-like"/>
</dbReference>
<proteinExistence type="predicted"/>
<dbReference type="Pfam" id="PF23282">
    <property type="entry name" value="WHD_ROQ1"/>
    <property type="match status" value="1"/>
</dbReference>
<dbReference type="Gene3D" id="3.80.10.10">
    <property type="entry name" value="Ribonuclease Inhibitor"/>
    <property type="match status" value="3"/>
</dbReference>
<dbReference type="SUPFAM" id="SSF52200">
    <property type="entry name" value="Toll/Interleukin receptor TIR domain"/>
    <property type="match status" value="1"/>
</dbReference>
<dbReference type="EMBL" id="VIEB01000450">
    <property type="protein sequence ID" value="TQD90473.1"/>
    <property type="molecule type" value="Genomic_DNA"/>
</dbReference>
<name>A0A540LVE4_MALBA</name>
<dbReference type="Gene3D" id="3.40.50.10140">
    <property type="entry name" value="Toll/interleukin-1 receptor homology (TIR) domain"/>
    <property type="match status" value="1"/>
</dbReference>
<dbReference type="InterPro" id="IPR055414">
    <property type="entry name" value="LRR_R13L4/SHOC2-like"/>
</dbReference>
<dbReference type="PANTHER" id="PTHR11017">
    <property type="entry name" value="LEUCINE-RICH REPEAT-CONTAINING PROTEIN"/>
    <property type="match status" value="1"/>
</dbReference>
<feature type="domain" description="TIR" evidence="5">
    <location>
        <begin position="21"/>
        <end position="199"/>
    </location>
</feature>
<dbReference type="SUPFAM" id="SSF52540">
    <property type="entry name" value="P-loop containing nucleoside triphosphate hydrolases"/>
    <property type="match status" value="1"/>
</dbReference>
<dbReference type="Pfam" id="PF23598">
    <property type="entry name" value="LRR_14"/>
    <property type="match status" value="1"/>
</dbReference>
<keyword evidence="1" id="KW-0433">Leucine-rich repeat</keyword>
<dbReference type="InterPro" id="IPR027417">
    <property type="entry name" value="P-loop_NTPase"/>
</dbReference>
<evidence type="ECO:0000259" key="5">
    <source>
        <dbReference type="PROSITE" id="PS50104"/>
    </source>
</evidence>
<dbReference type="PROSITE" id="PS50104">
    <property type="entry name" value="TIR"/>
    <property type="match status" value="1"/>
</dbReference>
<dbReference type="InterPro" id="IPR042197">
    <property type="entry name" value="Apaf_helical"/>
</dbReference>
<dbReference type="InterPro" id="IPR000157">
    <property type="entry name" value="TIR_dom"/>
</dbReference>
<dbReference type="Proteomes" id="UP000315295">
    <property type="component" value="Unassembled WGS sequence"/>
</dbReference>
<gene>
    <name evidence="6" type="ORF">C1H46_023911</name>
</gene>
<keyword evidence="7" id="KW-1185">Reference proteome</keyword>
<dbReference type="AlphaFoldDB" id="A0A540LVE4"/>
<dbReference type="InterPro" id="IPR032675">
    <property type="entry name" value="LRR_dom_sf"/>
</dbReference>
<dbReference type="GO" id="GO:0007165">
    <property type="term" value="P:signal transduction"/>
    <property type="evidence" value="ECO:0007669"/>
    <property type="project" value="InterPro"/>
</dbReference>
<sequence length="1141" mass="130488">MDTAMTAHEASSSSSSKSKLWNYDLFLSFRGEDTRNGFTGHLHAAFKDRRYQAYMDEDDLKRGEEIKEELFRAIEGSRISIIVFSKRYADSSWCLDELVKIMECRSKMGRHVLPIFYHVDPSHFRKQDGDLAEAFLKHEEGIGEGTDGKKREDKQERVKQWRKALSEAANLSGHHLRITDNGREANLIREIVDNIITKWLMSTNKLRVAKHPVGINSRIQDIISHLSSDRSNVVMVGIWGMGGLGKTTAAKAIYNQIHHKFQFKSFLHDISNTASKHGLVYLQEKLISDILKTKSKISSVDEGIGLIEDQFRHRRVLIIMDNIDEVGQLDAIAGNHDWFGPGSRIIITTRDEHLLKQVDKTYPAQKLNEREALGLFSWHALGNNWPNEEYLELSKEVVSYCGGLPLALEVLGSFLFKRPIAEWKSQLEKLKRTPEGKIIKSLRISFEGLDDAQKAIFLDISCFFIGWKKDYVAKVLDGCGFSATIGISVLRERCLITVEQNELNMHDLLREMARVIISEKSPCHPGKWSRLWDKREVINVLTNKSGTEEVEGLALLWPYSHGTAFSTEAFANMKKLRLLQLHEVELNGEYKHLPKELIWLRWFGCPLESIPNDFFNQDKLVVLEMKESSLVQVWEGSKSLHNLKTLDLWCSWSLQKSPDFSQVPNLEELILEGCCSLSEIHPSIGHLKRLSLVNLRDCYQVISLPRDFYKSKSVETLLLNDCWEFREVHEDIGEMISLRTLEAEDTAIREVPPSIVGLKNLTRLSLHRISIKLQGKYKYLSWEGCPLESIPNDIFNQDKLVVLEMQESKLVQVWEGSKLLHNLKTLDLSHSFSLQKSPDFSEVPNLEELILTACISLSEIHPSIGHLKRLSLVNLTHCWELISLPRDFYKLKSVETLCLNGCSKFREVHEDIGEMISLRTLEADGTVIRPPSIVKLKNLTRLSLKYFRSIHLPHLLHGLNSSIGHLKRLSLVNLTRCDNLISLPRDFYKLKSVETLLLNRCSKFIELHEDIGEMISLRTLEAERTTIREVPPSILRLKNLTRLSLSGVKSIHLPHSLQGLNSLRELNLSWCKLADDAIPKDLGSLISLQDLNLQGNDFHTLPSLSSLSKLETLQLYECFNLRTIPDIPPNVKVQSLIYHQM</sequence>
<dbReference type="Gene3D" id="3.40.50.300">
    <property type="entry name" value="P-loop containing nucleotide triphosphate hydrolases"/>
    <property type="match status" value="1"/>
</dbReference>
<dbReference type="GO" id="GO:0006952">
    <property type="term" value="P:defense response"/>
    <property type="evidence" value="ECO:0007669"/>
    <property type="project" value="UniProtKB-KW"/>
</dbReference>
<evidence type="ECO:0000256" key="1">
    <source>
        <dbReference type="ARBA" id="ARBA00022614"/>
    </source>
</evidence>
<dbReference type="Pfam" id="PF01582">
    <property type="entry name" value="TIR"/>
    <property type="match status" value="1"/>
</dbReference>
<dbReference type="PRINTS" id="PR00364">
    <property type="entry name" value="DISEASERSIST"/>
</dbReference>
<dbReference type="GO" id="GO:0043531">
    <property type="term" value="F:ADP binding"/>
    <property type="evidence" value="ECO:0007669"/>
    <property type="project" value="InterPro"/>
</dbReference>
<evidence type="ECO:0000313" key="6">
    <source>
        <dbReference type="EMBL" id="TQD90473.1"/>
    </source>
</evidence>
<dbReference type="PROSITE" id="PS51450">
    <property type="entry name" value="LRR"/>
    <property type="match status" value="1"/>
</dbReference>
<dbReference type="InterPro" id="IPR035897">
    <property type="entry name" value="Toll_tir_struct_dom_sf"/>
</dbReference>
<dbReference type="Pfam" id="PF00931">
    <property type="entry name" value="NB-ARC"/>
    <property type="match status" value="1"/>
</dbReference>
<dbReference type="InterPro" id="IPR044974">
    <property type="entry name" value="Disease_R_plants"/>
</dbReference>
<keyword evidence="4" id="KW-0520">NAD</keyword>
<keyword evidence="2" id="KW-0677">Repeat</keyword>
<comment type="caution">
    <text evidence="6">The sequence shown here is derived from an EMBL/GenBank/DDBJ whole genome shotgun (WGS) entry which is preliminary data.</text>
</comment>
<dbReference type="GO" id="GO:0051707">
    <property type="term" value="P:response to other organism"/>
    <property type="evidence" value="ECO:0007669"/>
    <property type="project" value="UniProtKB-ARBA"/>
</dbReference>
<dbReference type="FunFam" id="3.40.50.10140:FF:000007">
    <property type="entry name" value="Disease resistance protein (TIR-NBS-LRR class)"/>
    <property type="match status" value="1"/>
</dbReference>
<dbReference type="PANTHER" id="PTHR11017:SF271">
    <property type="entry name" value="DISEASE RESISTANCE PROTEIN (TIR-NBS-LRR CLASS) FAMILY"/>
    <property type="match status" value="1"/>
</dbReference>
<protein>
    <recommendedName>
        <fullName evidence="5">TIR domain-containing protein</fullName>
    </recommendedName>
</protein>